<keyword evidence="7" id="KW-0378">Hydrolase</keyword>
<evidence type="ECO:0000256" key="5">
    <source>
        <dbReference type="SAM" id="Coils"/>
    </source>
</evidence>
<dbReference type="PANTHER" id="PTHR43140">
    <property type="entry name" value="TYPE-1 RESTRICTION ENZYME ECOKI SPECIFICITY PROTEIN"/>
    <property type="match status" value="1"/>
</dbReference>
<dbReference type="Pfam" id="PF01420">
    <property type="entry name" value="Methylase_S"/>
    <property type="match status" value="1"/>
</dbReference>
<dbReference type="Proteomes" id="UP000318927">
    <property type="component" value="Chromosome"/>
</dbReference>
<dbReference type="GO" id="GO:0009307">
    <property type="term" value="P:DNA restriction-modification system"/>
    <property type="evidence" value="ECO:0007669"/>
    <property type="project" value="UniProtKB-KW"/>
</dbReference>
<evidence type="ECO:0000313" key="7">
    <source>
        <dbReference type="EMBL" id="QDY87110.1"/>
    </source>
</evidence>
<dbReference type="AlphaFoldDB" id="A0A5B8JXU0"/>
<proteinExistence type="inferred from homology"/>
<accession>A0A5B8JXU0</accession>
<evidence type="ECO:0000256" key="3">
    <source>
        <dbReference type="ARBA" id="ARBA00023125"/>
    </source>
</evidence>
<dbReference type="KEGG" id="mans:FRW55_03020"/>
<keyword evidence="5" id="KW-0175">Coiled coil</keyword>
<dbReference type="InterPro" id="IPR044946">
    <property type="entry name" value="Restrct_endonuc_typeI_TRD_sf"/>
</dbReference>
<evidence type="ECO:0000259" key="6">
    <source>
        <dbReference type="Pfam" id="PF01420"/>
    </source>
</evidence>
<sequence>MNKIWDLIKNEKVEWKTIGEVFEIRNGYTPYKNNPDYWKDGVYNWFRLDDLKEQGSVLKKSKQKITKEAVKGSGLFKKNSFLLSTTATIGQFGLLYEDSLANQQFTNLSVKKEYENTISVEFLLHYFYEISEWCINNSNLSTFKKVNINELKELKIPIPSIDTQNKIVKILDKFNIYVKELERELERRNKQYKYYKDKLLAFDNTDSPERETLRVANK</sequence>
<feature type="coiled-coil region" evidence="5">
    <location>
        <begin position="171"/>
        <end position="198"/>
    </location>
</feature>
<dbReference type="REBASE" id="364400">
    <property type="entry name" value="S1.Man2147ORF3025P"/>
</dbReference>
<dbReference type="GO" id="GO:0004519">
    <property type="term" value="F:endonuclease activity"/>
    <property type="evidence" value="ECO:0007669"/>
    <property type="project" value="UniProtKB-KW"/>
</dbReference>
<organism evidence="7 8">
    <name type="scientific">Mycoplasma anserisalpingitidis</name>
    <dbReference type="NCBI Taxonomy" id="519450"/>
    <lineage>
        <taxon>Bacteria</taxon>
        <taxon>Bacillati</taxon>
        <taxon>Mycoplasmatota</taxon>
        <taxon>Mollicutes</taxon>
        <taxon>Mycoplasmataceae</taxon>
        <taxon>Mycoplasma</taxon>
    </lineage>
</organism>
<name>A0A5B8JXU0_9MOLU</name>
<dbReference type="PANTHER" id="PTHR43140:SF1">
    <property type="entry name" value="TYPE I RESTRICTION ENZYME ECOKI SPECIFICITY SUBUNIT"/>
    <property type="match status" value="1"/>
</dbReference>
<comment type="subunit">
    <text evidence="4">The methyltransferase is composed of M and S polypeptides.</text>
</comment>
<dbReference type="OrthoDB" id="396674at2"/>
<evidence type="ECO:0000256" key="4">
    <source>
        <dbReference type="ARBA" id="ARBA00038652"/>
    </source>
</evidence>
<dbReference type="Gene3D" id="3.90.220.20">
    <property type="entry name" value="DNA methylase specificity domains"/>
    <property type="match status" value="1"/>
</dbReference>
<feature type="domain" description="Type I restriction modification DNA specificity" evidence="6">
    <location>
        <begin position="11"/>
        <end position="184"/>
    </location>
</feature>
<evidence type="ECO:0000313" key="8">
    <source>
        <dbReference type="Proteomes" id="UP000318927"/>
    </source>
</evidence>
<dbReference type="CDD" id="cd17281">
    <property type="entry name" value="RMtype1_S_HpyAXIII_TRD1-CR1_like"/>
    <property type="match status" value="1"/>
</dbReference>
<dbReference type="EMBL" id="CP042295">
    <property type="protein sequence ID" value="QDY87110.1"/>
    <property type="molecule type" value="Genomic_DNA"/>
</dbReference>
<dbReference type="InterPro" id="IPR000055">
    <property type="entry name" value="Restrct_endonuc_typeI_TRD"/>
</dbReference>
<reference evidence="7 8" key="1">
    <citation type="journal article" date="2019" name="Microbiol. Resour. Announc.">
        <title>Complete Genome Sequences of Three Mycoplasma anserisalpingitis (Mycoplasma sp. 1220) Strains.</title>
        <authorList>
            <person name="Grozner D."/>
            <person name="Forro B."/>
            <person name="Kovacs A.B."/>
            <person name="Marton S."/>
            <person name="Banyai K."/>
            <person name="Kreizinger Z."/>
            <person name="Sulyok K.M."/>
            <person name="Gyuranecz M."/>
        </authorList>
    </citation>
    <scope>NUCLEOTIDE SEQUENCE [LARGE SCALE GENOMIC DNA]</scope>
    <source>
        <strain evidence="7 8">ATCC:BAA-2147</strain>
    </source>
</reference>
<protein>
    <submittedName>
        <fullName evidence="7">Restriction endonuclease subunit S</fullName>
    </submittedName>
</protein>
<keyword evidence="8" id="KW-1185">Reference proteome</keyword>
<gene>
    <name evidence="7" type="ORF">FRW55_03020</name>
</gene>
<keyword evidence="7" id="KW-0255">Endonuclease</keyword>
<comment type="similarity">
    <text evidence="1">Belongs to the type-I restriction system S methylase family.</text>
</comment>
<keyword evidence="7" id="KW-0540">Nuclease</keyword>
<keyword evidence="3" id="KW-0238">DNA-binding</keyword>
<dbReference type="GO" id="GO:0003677">
    <property type="term" value="F:DNA binding"/>
    <property type="evidence" value="ECO:0007669"/>
    <property type="project" value="UniProtKB-KW"/>
</dbReference>
<evidence type="ECO:0000256" key="2">
    <source>
        <dbReference type="ARBA" id="ARBA00022747"/>
    </source>
</evidence>
<keyword evidence="2" id="KW-0680">Restriction system</keyword>
<evidence type="ECO:0000256" key="1">
    <source>
        <dbReference type="ARBA" id="ARBA00010923"/>
    </source>
</evidence>
<dbReference type="RefSeq" id="WP_146368671.1">
    <property type="nucleotide sequence ID" value="NZ_CP042295.1"/>
</dbReference>
<dbReference type="InterPro" id="IPR051212">
    <property type="entry name" value="Type-I_RE_S_subunit"/>
</dbReference>
<dbReference type="SUPFAM" id="SSF116734">
    <property type="entry name" value="DNA methylase specificity domain"/>
    <property type="match status" value="1"/>
</dbReference>